<dbReference type="SMART" id="SM01059">
    <property type="entry name" value="CAT"/>
    <property type="match status" value="1"/>
</dbReference>
<dbReference type="Pfam" id="PF00302">
    <property type="entry name" value="CAT"/>
    <property type="match status" value="1"/>
</dbReference>
<reference evidence="2 3" key="1">
    <citation type="submission" date="2023-01" db="EMBL/GenBank/DDBJ databases">
        <title>Complete genome sequence of Muricauda aquimarina strain IFOP_LL357.</title>
        <authorList>
            <person name="Gajardo G."/>
            <person name="Ueki S."/>
            <person name="Maruyama F."/>
        </authorList>
    </citation>
    <scope>NUCLEOTIDE SEQUENCE [LARGE SCALE GENOMIC DNA]</scope>
    <source>
        <strain evidence="2 3">IFOP_LL357</strain>
    </source>
</reference>
<dbReference type="InterPro" id="IPR001707">
    <property type="entry name" value="Cmp_AcTrfase"/>
</dbReference>
<feature type="active site" description="Proton acceptor" evidence="1">
    <location>
        <position position="190"/>
    </location>
</feature>
<dbReference type="PANTHER" id="PTHR38474:SF1">
    <property type="entry name" value="SLR0299 PROTEIN"/>
    <property type="match status" value="1"/>
</dbReference>
<evidence type="ECO:0000313" key="3">
    <source>
        <dbReference type="Proteomes" id="UP001330184"/>
    </source>
</evidence>
<dbReference type="PIRSF" id="PIRSF000440">
    <property type="entry name" value="CAT"/>
    <property type="match status" value="1"/>
</dbReference>
<gene>
    <name evidence="2" type="ORF">MACH07_18030</name>
</gene>
<dbReference type="SUPFAM" id="SSF52777">
    <property type="entry name" value="CoA-dependent acyltransferases"/>
    <property type="match status" value="1"/>
</dbReference>
<dbReference type="GO" id="GO:0008811">
    <property type="term" value="F:chloramphenicol O-acetyltransferase activity"/>
    <property type="evidence" value="ECO:0007669"/>
    <property type="project" value="InterPro"/>
</dbReference>
<dbReference type="PANTHER" id="PTHR38474">
    <property type="entry name" value="SLR0299 PROTEIN"/>
    <property type="match status" value="1"/>
</dbReference>
<dbReference type="EMBL" id="AP027268">
    <property type="protein sequence ID" value="BDW92971.1"/>
    <property type="molecule type" value="Genomic_DNA"/>
</dbReference>
<keyword evidence="3" id="KW-1185">Reference proteome</keyword>
<dbReference type="RefSeq" id="WP_338193316.1">
    <property type="nucleotide sequence ID" value="NZ_AP027268.1"/>
</dbReference>
<proteinExistence type="predicted"/>
<sequence>MRQNEDKIQVDIENWDRREHFRFFSKFEEPFYGITAKVDCTHAYTTAKSKNSSFFLYYLYRALKAANQIENLRYRIIDHNVYLYEKIFASPTINRPNGTFGFSYMEYFEDEHIFQKEALEVIEKVKNSTTLIPALHENVIHFSAIPWVDFTSLSHARSYSHPDSCPKISFGKVTEVNDVKTMPVSIHVHHALVDGYHIGQFLEKFQELLNE</sequence>
<dbReference type="AlphaFoldDB" id="A0AA48HZJ9"/>
<dbReference type="Gene3D" id="3.30.559.10">
    <property type="entry name" value="Chloramphenicol acetyltransferase-like domain"/>
    <property type="match status" value="1"/>
</dbReference>
<evidence type="ECO:0000313" key="2">
    <source>
        <dbReference type="EMBL" id="BDW92971.1"/>
    </source>
</evidence>
<organism evidence="2 3">
    <name type="scientific">Flagellimonas marinaquae</name>
    <dbReference type="NCBI Taxonomy" id="254955"/>
    <lineage>
        <taxon>Bacteria</taxon>
        <taxon>Pseudomonadati</taxon>
        <taxon>Bacteroidota</taxon>
        <taxon>Flavobacteriia</taxon>
        <taxon>Flavobacteriales</taxon>
        <taxon>Flavobacteriaceae</taxon>
        <taxon>Flagellimonas</taxon>
    </lineage>
</organism>
<dbReference type="InterPro" id="IPR023213">
    <property type="entry name" value="CAT-like_dom_sf"/>
</dbReference>
<evidence type="ECO:0000256" key="1">
    <source>
        <dbReference type="PIRSR" id="PIRSR000440-1"/>
    </source>
</evidence>
<name>A0AA48HZJ9_9FLAO</name>
<accession>A0AA48HZJ9</accession>
<dbReference type="Proteomes" id="UP001330184">
    <property type="component" value="Chromosome"/>
</dbReference>
<protein>
    <submittedName>
        <fullName evidence="2">Chloramphenicol acetyltransferase</fullName>
    </submittedName>
</protein>